<evidence type="ECO:0000313" key="2">
    <source>
        <dbReference type="EMBL" id="KAK4220307.1"/>
    </source>
</evidence>
<gene>
    <name evidence="2" type="ORF">QBC37DRAFT_5863</name>
</gene>
<proteinExistence type="predicted"/>
<feature type="compositionally biased region" description="Basic and acidic residues" evidence="1">
    <location>
        <begin position="295"/>
        <end position="308"/>
    </location>
</feature>
<keyword evidence="3" id="KW-1185">Reference proteome</keyword>
<dbReference type="EMBL" id="MU858045">
    <property type="protein sequence ID" value="KAK4220307.1"/>
    <property type="molecule type" value="Genomic_DNA"/>
</dbReference>
<protein>
    <submittedName>
        <fullName evidence="2">Uncharacterized protein</fullName>
    </submittedName>
</protein>
<name>A0AAN6YP80_9PEZI</name>
<evidence type="ECO:0000256" key="1">
    <source>
        <dbReference type="SAM" id="MobiDB-lite"/>
    </source>
</evidence>
<feature type="compositionally biased region" description="Basic and acidic residues" evidence="1">
    <location>
        <begin position="341"/>
        <end position="352"/>
    </location>
</feature>
<feature type="compositionally biased region" description="Low complexity" evidence="1">
    <location>
        <begin position="310"/>
        <end position="329"/>
    </location>
</feature>
<reference evidence="2" key="1">
    <citation type="journal article" date="2023" name="Mol. Phylogenet. Evol.">
        <title>Genome-scale phylogeny and comparative genomics of the fungal order Sordariales.</title>
        <authorList>
            <person name="Hensen N."/>
            <person name="Bonometti L."/>
            <person name="Westerberg I."/>
            <person name="Brannstrom I.O."/>
            <person name="Guillou S."/>
            <person name="Cros-Aarteil S."/>
            <person name="Calhoun S."/>
            <person name="Haridas S."/>
            <person name="Kuo A."/>
            <person name="Mondo S."/>
            <person name="Pangilinan J."/>
            <person name="Riley R."/>
            <person name="LaButti K."/>
            <person name="Andreopoulos B."/>
            <person name="Lipzen A."/>
            <person name="Chen C."/>
            <person name="Yan M."/>
            <person name="Daum C."/>
            <person name="Ng V."/>
            <person name="Clum A."/>
            <person name="Steindorff A."/>
            <person name="Ohm R.A."/>
            <person name="Martin F."/>
            <person name="Silar P."/>
            <person name="Natvig D.O."/>
            <person name="Lalanne C."/>
            <person name="Gautier V."/>
            <person name="Ament-Velasquez S.L."/>
            <person name="Kruys A."/>
            <person name="Hutchinson M.I."/>
            <person name="Powell A.J."/>
            <person name="Barry K."/>
            <person name="Miller A.N."/>
            <person name="Grigoriev I.V."/>
            <person name="Debuchy R."/>
            <person name="Gladieux P."/>
            <person name="Hiltunen Thoren M."/>
            <person name="Johannesson H."/>
        </authorList>
    </citation>
    <scope>NUCLEOTIDE SEQUENCE</scope>
    <source>
        <strain evidence="2">PSN293</strain>
    </source>
</reference>
<feature type="region of interest" description="Disordered" evidence="1">
    <location>
        <begin position="267"/>
        <end position="352"/>
    </location>
</feature>
<accession>A0AAN6YP80</accession>
<sequence length="432" mass="48382">MAFLAIRTPATSRLFCGTRQLHFRPLHFRPLHFLTSRTSKRLGNGQEVVFNNVKVKQKRYGSWMGRTALSIFATVLAFEIYDHLVISPLGKAVEDLHQISSPHEEEEDDDSDFFFPLPLTTREVIPPPYSREDPEWAEFVKISKDKDYIRHMRTSLVSQVLRITSGHSILTARFGKPLRVSSWHLDLDYPLYPPPVHRQLGILITDEVVAIAERERDSQAARFEERVLWPKPVMMATWAVLSAIMSQSRELIIGTLFGGDGLRALDQPGLGSDPPPAIASATTKPNDVQKAMQAIREHATRRPGEVPPHDSSMASSGDKAASKAASPGPVNGSGLPTSSPKAKDDKADEAPRELSYQTKIFWRAYSKAYRPSKANPPRGSVPVMGVVVVETPKAWLYIDVIGWWDPKEKDYHSDSLAMHLGRVRSKVINPLR</sequence>
<dbReference type="AlphaFoldDB" id="A0AAN6YP80"/>
<evidence type="ECO:0000313" key="3">
    <source>
        <dbReference type="Proteomes" id="UP001301769"/>
    </source>
</evidence>
<comment type="caution">
    <text evidence="2">The sequence shown here is derived from an EMBL/GenBank/DDBJ whole genome shotgun (WGS) entry which is preliminary data.</text>
</comment>
<organism evidence="2 3">
    <name type="scientific">Rhypophila decipiens</name>
    <dbReference type="NCBI Taxonomy" id="261697"/>
    <lineage>
        <taxon>Eukaryota</taxon>
        <taxon>Fungi</taxon>
        <taxon>Dikarya</taxon>
        <taxon>Ascomycota</taxon>
        <taxon>Pezizomycotina</taxon>
        <taxon>Sordariomycetes</taxon>
        <taxon>Sordariomycetidae</taxon>
        <taxon>Sordariales</taxon>
        <taxon>Naviculisporaceae</taxon>
        <taxon>Rhypophila</taxon>
    </lineage>
</organism>
<dbReference type="Proteomes" id="UP001301769">
    <property type="component" value="Unassembled WGS sequence"/>
</dbReference>
<reference evidence="2" key="2">
    <citation type="submission" date="2023-05" db="EMBL/GenBank/DDBJ databases">
        <authorList>
            <consortium name="Lawrence Berkeley National Laboratory"/>
            <person name="Steindorff A."/>
            <person name="Hensen N."/>
            <person name="Bonometti L."/>
            <person name="Westerberg I."/>
            <person name="Brannstrom I.O."/>
            <person name="Guillou S."/>
            <person name="Cros-Aarteil S."/>
            <person name="Calhoun S."/>
            <person name="Haridas S."/>
            <person name="Kuo A."/>
            <person name="Mondo S."/>
            <person name="Pangilinan J."/>
            <person name="Riley R."/>
            <person name="Labutti K."/>
            <person name="Andreopoulos B."/>
            <person name="Lipzen A."/>
            <person name="Chen C."/>
            <person name="Yanf M."/>
            <person name="Daum C."/>
            <person name="Ng V."/>
            <person name="Clum A."/>
            <person name="Ohm R."/>
            <person name="Martin F."/>
            <person name="Silar P."/>
            <person name="Natvig D."/>
            <person name="Lalanne C."/>
            <person name="Gautier V."/>
            <person name="Ament-Velasquez S.L."/>
            <person name="Kruys A."/>
            <person name="Hutchinson M.I."/>
            <person name="Powell A.J."/>
            <person name="Barry K."/>
            <person name="Miller A.N."/>
            <person name="Grigoriev I.V."/>
            <person name="Debuchy R."/>
            <person name="Gladieux P."/>
            <person name="Thoren M.H."/>
            <person name="Johannesson H."/>
        </authorList>
    </citation>
    <scope>NUCLEOTIDE SEQUENCE</scope>
    <source>
        <strain evidence="2">PSN293</strain>
    </source>
</reference>